<evidence type="ECO:0000256" key="3">
    <source>
        <dbReference type="ARBA" id="ARBA00023237"/>
    </source>
</evidence>
<dbReference type="GO" id="GO:0008320">
    <property type="term" value="F:protein transmembrane transporter activity"/>
    <property type="evidence" value="ECO:0007669"/>
    <property type="project" value="TreeGrafter"/>
</dbReference>
<evidence type="ECO:0000313" key="7">
    <source>
        <dbReference type="EMBL" id="MDH6061293.1"/>
    </source>
</evidence>
<dbReference type="Proteomes" id="UP001159387">
    <property type="component" value="Unassembled WGS sequence"/>
</dbReference>
<evidence type="ECO:0000256" key="2">
    <source>
        <dbReference type="ARBA" id="ARBA00022692"/>
    </source>
</evidence>
<feature type="compositionally biased region" description="Polar residues" evidence="4">
    <location>
        <begin position="36"/>
        <end position="50"/>
    </location>
</feature>
<dbReference type="Pfam" id="PF03865">
    <property type="entry name" value="ShlB"/>
    <property type="match status" value="1"/>
</dbReference>
<dbReference type="AlphaFoldDB" id="A0AA43GV04"/>
<feature type="compositionally biased region" description="Polar residues" evidence="4">
    <location>
        <begin position="1"/>
        <end position="15"/>
    </location>
</feature>
<keyword evidence="8" id="KW-1185">Reference proteome</keyword>
<evidence type="ECO:0000259" key="5">
    <source>
        <dbReference type="Pfam" id="PF03865"/>
    </source>
</evidence>
<proteinExistence type="predicted"/>
<keyword evidence="2" id="KW-0812">Transmembrane</keyword>
<dbReference type="GO" id="GO:0046819">
    <property type="term" value="P:protein secretion by the type V secretion system"/>
    <property type="evidence" value="ECO:0007669"/>
    <property type="project" value="TreeGrafter"/>
</dbReference>
<evidence type="ECO:0000256" key="4">
    <source>
        <dbReference type="SAM" id="MobiDB-lite"/>
    </source>
</evidence>
<dbReference type="InterPro" id="IPR051544">
    <property type="entry name" value="TPS_OM_transporter"/>
</dbReference>
<reference evidence="7 8" key="1">
    <citation type="journal article" date="2023" name="J. Phycol.">
        <title>Chrysosporum ovalisporum is synonymous with the true-branching cyanobacterium Umezakia natans (Nostocales/Aphanizomenonaceae).</title>
        <authorList>
            <person name="McGregor G.B."/>
            <person name="Sendall B.C."/>
            <person name="Niiyama Y."/>
            <person name="Tuji A."/>
            <person name="Willis A."/>
        </authorList>
    </citation>
    <scope>NUCLEOTIDE SEQUENCE [LARGE SCALE GENOMIC DNA]</scope>
    <source>
        <strain evidence="7 8">ANA360D</strain>
    </source>
</reference>
<feature type="domain" description="Polypeptide-transport-associated ShlB-type" evidence="6">
    <location>
        <begin position="55"/>
        <end position="132"/>
    </location>
</feature>
<keyword evidence="1" id="KW-1134">Transmembrane beta strand</keyword>
<dbReference type="Pfam" id="PF08479">
    <property type="entry name" value="POTRA_2"/>
    <property type="match status" value="1"/>
</dbReference>
<dbReference type="PANTHER" id="PTHR34597:SF1">
    <property type="entry name" value="HEME_HEMOPEXIN TRANSPORTER PROTEIN HUXB"/>
    <property type="match status" value="1"/>
</dbReference>
<dbReference type="InterPro" id="IPR005565">
    <property type="entry name" value="Hemolysn_activator_HlyB_C"/>
</dbReference>
<accession>A0AA43GV04</accession>
<dbReference type="RefSeq" id="WP_280655269.1">
    <property type="nucleotide sequence ID" value="NZ_JANQDH010000085.1"/>
</dbReference>
<evidence type="ECO:0000259" key="6">
    <source>
        <dbReference type="Pfam" id="PF08479"/>
    </source>
</evidence>
<feature type="domain" description="Haemolysin activator HlyB C-terminal" evidence="5">
    <location>
        <begin position="194"/>
        <end position="511"/>
    </location>
</feature>
<dbReference type="GO" id="GO:0098046">
    <property type="term" value="C:type V protein secretion system complex"/>
    <property type="evidence" value="ECO:0007669"/>
    <property type="project" value="TreeGrafter"/>
</dbReference>
<dbReference type="Gene3D" id="2.40.160.50">
    <property type="entry name" value="membrane protein fhac: a member of the omp85/tpsb transporter family"/>
    <property type="match status" value="1"/>
</dbReference>
<dbReference type="Gene3D" id="3.10.20.310">
    <property type="entry name" value="membrane protein fhac"/>
    <property type="match status" value="1"/>
</dbReference>
<evidence type="ECO:0000256" key="1">
    <source>
        <dbReference type="ARBA" id="ARBA00022452"/>
    </source>
</evidence>
<organism evidence="7 8">
    <name type="scientific">Chrysosporum bergii ANA360D</name>
    <dbReference type="NCBI Taxonomy" id="617107"/>
    <lineage>
        <taxon>Bacteria</taxon>
        <taxon>Bacillati</taxon>
        <taxon>Cyanobacteriota</taxon>
        <taxon>Cyanophyceae</taxon>
        <taxon>Nostocales</taxon>
        <taxon>Nodulariaceae</taxon>
        <taxon>Chrysosporum</taxon>
    </lineage>
</organism>
<protein>
    <submittedName>
        <fullName evidence="7">ShlB/FhaC/HecB family hemolysin secretion/activation protein</fullName>
    </submittedName>
</protein>
<evidence type="ECO:0000313" key="8">
    <source>
        <dbReference type="Proteomes" id="UP001159387"/>
    </source>
</evidence>
<feature type="region of interest" description="Disordered" evidence="4">
    <location>
        <begin position="1"/>
        <end position="50"/>
    </location>
</feature>
<dbReference type="EMBL" id="JANQDH010000085">
    <property type="protein sequence ID" value="MDH6061293.1"/>
    <property type="molecule type" value="Genomic_DNA"/>
</dbReference>
<sequence>MNGQSSMAGDVTNSIHDWDSDRPQGSGLGDHLLPSTAITQSPDTTLTKPESTQAFYIREIRVMGSTIFSQKDFAPVVKPFEGRVLTKEEIKQASDAITQLYLNQNYLTSRAVPMIPEAGNTEGVLVIQIIEGQLADIEIRGTKRVNPGYIRSRIQLAASVPLNSMRLEEQLRLLRLDPLFENVQASLRPTGQQGKSLLIVRIEEAESSTTNWLIDNYSPVSVGGERFGLELGYRNLTGWGDLLTGSYYRTFTGGSNVFSLGYQIPVNAMNGTVEIRVAPSRTKITESPFKGLNIEGEQEFYDINYRQPVWRSPRKELAISLGFTHQNGQTFQFDRLPTPFGIGPDSNGVSRTSVIKFGQEYIQRDAQGVWFWRSQFNFGVGLFNATINQDPIPDSRFFSWAGQLQRTQRLSDSNLLLLQANWQFTPDSLLTSQQFVMGGGQSIRGYRQNIRSGDRGLRLGVENRITIETDPAGLPIIQLAPFVDMGVVWNQSDNPNQLPQENFLAGAGLGFLWGQALGIDGLTMRLDYAIPLVDLQDRGNNIQDQGFYFSLRYQP</sequence>
<keyword evidence="1" id="KW-0472">Membrane</keyword>
<name>A0AA43GV04_9CYAN</name>
<dbReference type="InterPro" id="IPR013686">
    <property type="entry name" value="Polypept-transport_assoc_ShlB"/>
</dbReference>
<keyword evidence="3" id="KW-0998">Cell outer membrane</keyword>
<gene>
    <name evidence="7" type="ORF">NWP17_12745</name>
</gene>
<comment type="caution">
    <text evidence="7">The sequence shown here is derived from an EMBL/GenBank/DDBJ whole genome shotgun (WGS) entry which is preliminary data.</text>
</comment>
<dbReference type="PANTHER" id="PTHR34597">
    <property type="entry name" value="SLR1661 PROTEIN"/>
    <property type="match status" value="1"/>
</dbReference>